<evidence type="ECO:0000313" key="2">
    <source>
        <dbReference type="EMBL" id="GBF08542.1"/>
    </source>
</evidence>
<evidence type="ECO:0000256" key="1">
    <source>
        <dbReference type="SAM" id="Phobius"/>
    </source>
</evidence>
<proteinExistence type="predicted"/>
<reference evidence="2 3" key="1">
    <citation type="submission" date="2017-02" db="EMBL/GenBank/DDBJ databases">
        <title>isolation and characterization of a novel temperate virus Aeropyrum globular virus 1 infecting hyperthermophilic archaeon Aeropyrum.</title>
        <authorList>
            <person name="Yumiya M."/>
            <person name="Yoshida T."/>
            <person name="Sako Y."/>
        </authorList>
    </citation>
    <scope>NUCLEOTIDE SEQUENCE [LARGE SCALE GENOMIC DNA]</scope>
    <source>
        <strain evidence="2 3">YK1-12-2013</strain>
    </source>
</reference>
<dbReference type="Proteomes" id="UP000291213">
    <property type="component" value="Unassembled WGS sequence"/>
</dbReference>
<organism evidence="2 3">
    <name type="scientific">Aeropyrum pernix</name>
    <dbReference type="NCBI Taxonomy" id="56636"/>
    <lineage>
        <taxon>Archaea</taxon>
        <taxon>Thermoproteota</taxon>
        <taxon>Thermoprotei</taxon>
        <taxon>Desulfurococcales</taxon>
        <taxon>Desulfurococcaceae</taxon>
        <taxon>Aeropyrum</taxon>
    </lineage>
</organism>
<feature type="transmembrane region" description="Helical" evidence="1">
    <location>
        <begin position="76"/>
        <end position="103"/>
    </location>
</feature>
<name>A0A401H879_AERPX</name>
<dbReference type="EMBL" id="BDMD01000011">
    <property type="protein sequence ID" value="GBF08542.1"/>
    <property type="molecule type" value="Genomic_DNA"/>
</dbReference>
<feature type="transmembrane region" description="Helical" evidence="1">
    <location>
        <begin position="50"/>
        <end position="69"/>
    </location>
</feature>
<accession>A0A401H879</accession>
<keyword evidence="1" id="KW-0472">Membrane</keyword>
<keyword evidence="1" id="KW-1133">Transmembrane helix</keyword>
<sequence>MAETPKILAYLGGIFAIIAGLVSLATAVPLGSHLLEAAGVIEEPIITGSIVRLLGVVGIIGGVAAAYFAREENGQYVIAGGVLGLLAPCVLSILAIIGGYMMLKKGEAS</sequence>
<dbReference type="OrthoDB" id="43543at2157"/>
<protein>
    <recommendedName>
        <fullName evidence="4">DUF4064 domain-containing protein</fullName>
    </recommendedName>
</protein>
<feature type="transmembrane region" description="Helical" evidence="1">
    <location>
        <begin position="7"/>
        <end position="30"/>
    </location>
</feature>
<keyword evidence="1" id="KW-0812">Transmembrane</keyword>
<dbReference type="AlphaFoldDB" id="A0A401H879"/>
<gene>
    <name evidence="2" type="ORF">apy_02670</name>
</gene>
<dbReference type="RefSeq" id="WP_131159609.1">
    <property type="nucleotide sequence ID" value="NZ_BDMD01000011.1"/>
</dbReference>
<comment type="caution">
    <text evidence="2">The sequence shown here is derived from an EMBL/GenBank/DDBJ whole genome shotgun (WGS) entry which is preliminary data.</text>
</comment>
<evidence type="ECO:0000313" key="3">
    <source>
        <dbReference type="Proteomes" id="UP000291213"/>
    </source>
</evidence>
<evidence type="ECO:0008006" key="4">
    <source>
        <dbReference type="Google" id="ProtNLM"/>
    </source>
</evidence>